<evidence type="ECO:0000313" key="2">
    <source>
        <dbReference type="Proteomes" id="UP001194468"/>
    </source>
</evidence>
<accession>A0AAD4C294</accession>
<dbReference type="EMBL" id="WHUW01000005">
    <property type="protein sequence ID" value="KAF8446387.1"/>
    <property type="molecule type" value="Genomic_DNA"/>
</dbReference>
<sequence>MLQAYRMSTAAPQSSSQLTLVSSLTASSVFMVPGQLITKRSSSNSQAPTRLSYMSFAQIRAQAWVRSCTPRV</sequence>
<comment type="caution">
    <text evidence="1">The sequence shown here is derived from an EMBL/GenBank/DDBJ whole genome shotgun (WGS) entry which is preliminary data.</text>
</comment>
<dbReference type="AlphaFoldDB" id="A0AAD4C294"/>
<gene>
    <name evidence="1" type="ORF">L210DRAFT_946608</name>
</gene>
<reference evidence="1" key="1">
    <citation type="submission" date="2019-10" db="EMBL/GenBank/DDBJ databases">
        <authorList>
            <consortium name="DOE Joint Genome Institute"/>
            <person name="Kuo A."/>
            <person name="Miyauchi S."/>
            <person name="Kiss E."/>
            <person name="Drula E."/>
            <person name="Kohler A."/>
            <person name="Sanchez-Garcia M."/>
            <person name="Andreopoulos B."/>
            <person name="Barry K.W."/>
            <person name="Bonito G."/>
            <person name="Buee M."/>
            <person name="Carver A."/>
            <person name="Chen C."/>
            <person name="Cichocki N."/>
            <person name="Clum A."/>
            <person name="Culley D."/>
            <person name="Crous P.W."/>
            <person name="Fauchery L."/>
            <person name="Girlanda M."/>
            <person name="Hayes R."/>
            <person name="Keri Z."/>
            <person name="LaButti K."/>
            <person name="Lipzen A."/>
            <person name="Lombard V."/>
            <person name="Magnuson J."/>
            <person name="Maillard F."/>
            <person name="Morin E."/>
            <person name="Murat C."/>
            <person name="Nolan M."/>
            <person name="Ohm R."/>
            <person name="Pangilinan J."/>
            <person name="Pereira M."/>
            <person name="Perotto S."/>
            <person name="Peter M."/>
            <person name="Riley R."/>
            <person name="Sitrit Y."/>
            <person name="Stielow B."/>
            <person name="Szollosi G."/>
            <person name="Zifcakova L."/>
            <person name="Stursova M."/>
            <person name="Spatafora J.W."/>
            <person name="Tedersoo L."/>
            <person name="Vaario L.-M."/>
            <person name="Yamada A."/>
            <person name="Yan M."/>
            <person name="Wang P."/>
            <person name="Xu J."/>
            <person name="Bruns T."/>
            <person name="Baldrian P."/>
            <person name="Vilgalys R."/>
            <person name="Henrissat B."/>
            <person name="Grigoriev I.V."/>
            <person name="Hibbett D."/>
            <person name="Nagy L.G."/>
            <person name="Martin F.M."/>
        </authorList>
    </citation>
    <scope>NUCLEOTIDE SEQUENCE</scope>
    <source>
        <strain evidence="1">BED1</strain>
    </source>
</reference>
<evidence type="ECO:0000313" key="1">
    <source>
        <dbReference type="EMBL" id="KAF8446387.1"/>
    </source>
</evidence>
<dbReference type="Proteomes" id="UP001194468">
    <property type="component" value="Unassembled WGS sequence"/>
</dbReference>
<organism evidence="1 2">
    <name type="scientific">Boletus edulis BED1</name>
    <dbReference type="NCBI Taxonomy" id="1328754"/>
    <lineage>
        <taxon>Eukaryota</taxon>
        <taxon>Fungi</taxon>
        <taxon>Dikarya</taxon>
        <taxon>Basidiomycota</taxon>
        <taxon>Agaricomycotina</taxon>
        <taxon>Agaricomycetes</taxon>
        <taxon>Agaricomycetidae</taxon>
        <taxon>Boletales</taxon>
        <taxon>Boletineae</taxon>
        <taxon>Boletaceae</taxon>
        <taxon>Boletoideae</taxon>
        <taxon>Boletus</taxon>
    </lineage>
</organism>
<protein>
    <submittedName>
        <fullName evidence="1">Uncharacterized protein</fullName>
    </submittedName>
</protein>
<name>A0AAD4C294_BOLED</name>
<proteinExistence type="predicted"/>
<keyword evidence="2" id="KW-1185">Reference proteome</keyword>
<reference evidence="1" key="2">
    <citation type="journal article" date="2020" name="Nat. Commun.">
        <title>Large-scale genome sequencing of mycorrhizal fungi provides insights into the early evolution of symbiotic traits.</title>
        <authorList>
            <person name="Miyauchi S."/>
            <person name="Kiss E."/>
            <person name="Kuo A."/>
            <person name="Drula E."/>
            <person name="Kohler A."/>
            <person name="Sanchez-Garcia M."/>
            <person name="Morin E."/>
            <person name="Andreopoulos B."/>
            <person name="Barry K.W."/>
            <person name="Bonito G."/>
            <person name="Buee M."/>
            <person name="Carver A."/>
            <person name="Chen C."/>
            <person name="Cichocki N."/>
            <person name="Clum A."/>
            <person name="Culley D."/>
            <person name="Crous P.W."/>
            <person name="Fauchery L."/>
            <person name="Girlanda M."/>
            <person name="Hayes R.D."/>
            <person name="Keri Z."/>
            <person name="LaButti K."/>
            <person name="Lipzen A."/>
            <person name="Lombard V."/>
            <person name="Magnuson J."/>
            <person name="Maillard F."/>
            <person name="Murat C."/>
            <person name="Nolan M."/>
            <person name="Ohm R.A."/>
            <person name="Pangilinan J."/>
            <person name="Pereira M.F."/>
            <person name="Perotto S."/>
            <person name="Peter M."/>
            <person name="Pfister S."/>
            <person name="Riley R."/>
            <person name="Sitrit Y."/>
            <person name="Stielow J.B."/>
            <person name="Szollosi G."/>
            <person name="Zifcakova L."/>
            <person name="Stursova M."/>
            <person name="Spatafora J.W."/>
            <person name="Tedersoo L."/>
            <person name="Vaario L.M."/>
            <person name="Yamada A."/>
            <person name="Yan M."/>
            <person name="Wang P."/>
            <person name="Xu J."/>
            <person name="Bruns T."/>
            <person name="Baldrian P."/>
            <person name="Vilgalys R."/>
            <person name="Dunand C."/>
            <person name="Henrissat B."/>
            <person name="Grigoriev I.V."/>
            <person name="Hibbett D."/>
            <person name="Nagy L.G."/>
            <person name="Martin F.M."/>
        </authorList>
    </citation>
    <scope>NUCLEOTIDE SEQUENCE</scope>
    <source>
        <strain evidence="1">BED1</strain>
    </source>
</reference>